<name>A0A8J3D4R6_9BACT</name>
<dbReference type="Pfam" id="PF03009">
    <property type="entry name" value="GDPD"/>
    <property type="match status" value="1"/>
</dbReference>
<dbReference type="SUPFAM" id="SSF51695">
    <property type="entry name" value="PLC-like phosphodiesterases"/>
    <property type="match status" value="1"/>
</dbReference>
<dbReference type="CDD" id="cd08566">
    <property type="entry name" value="GDPD_AtGDE_like"/>
    <property type="match status" value="1"/>
</dbReference>
<evidence type="ECO:0000313" key="2">
    <source>
        <dbReference type="EMBL" id="GHB73110.1"/>
    </source>
</evidence>
<dbReference type="EMBL" id="BMXF01000002">
    <property type="protein sequence ID" value="GHB73110.1"/>
    <property type="molecule type" value="Genomic_DNA"/>
</dbReference>
<dbReference type="Gene3D" id="3.20.20.190">
    <property type="entry name" value="Phosphatidylinositol (PI) phosphodiesterase"/>
    <property type="match status" value="1"/>
</dbReference>
<keyword evidence="3" id="KW-1185">Reference proteome</keyword>
<dbReference type="AlphaFoldDB" id="A0A8J3D4R6"/>
<evidence type="ECO:0000313" key="3">
    <source>
        <dbReference type="Proteomes" id="UP000598271"/>
    </source>
</evidence>
<gene>
    <name evidence="2" type="ORF">GCM10007390_29010</name>
</gene>
<dbReference type="GO" id="GO:0008889">
    <property type="term" value="F:glycerophosphodiester phosphodiesterase activity"/>
    <property type="evidence" value="ECO:0007669"/>
    <property type="project" value="TreeGrafter"/>
</dbReference>
<dbReference type="GO" id="GO:0070291">
    <property type="term" value="P:N-acylethanolamine metabolic process"/>
    <property type="evidence" value="ECO:0007669"/>
    <property type="project" value="TreeGrafter"/>
</dbReference>
<dbReference type="GO" id="GO:0006580">
    <property type="term" value="P:ethanolamine metabolic process"/>
    <property type="evidence" value="ECO:0007669"/>
    <property type="project" value="TreeGrafter"/>
</dbReference>
<dbReference type="PANTHER" id="PTHR46320">
    <property type="entry name" value="GLYCEROPHOSPHODIESTER PHOSPHODIESTERASE 1"/>
    <property type="match status" value="1"/>
</dbReference>
<sequence>MRRIYDRGYRILLLIVVFAIPGFTSFAQTSKLHILDLESPAQLRAFLRFSPDRIPFVSAHRGGPRPGFPENCLATFENTMKYTWAILEIDPRYTKDSAIVLMHDPTLDRTTTGQGKVSDYTLEELRKLRLKDTEGQVTDYSIPTLGEALEWAKGKTVLIIDQKDVPIAARVEEIRKHKAEANAMVMAYNFDDAKRSYALNPDVMMEVFIPDQAAADRFGQTGVPWENIVAFVTHTQPKDPAIFPYLHDKGVMAIMGSSRTIDKDFAEKEIVKSTLNKGYTAIIDSGGDIIEADLAIEAGKALMKRKKTKSSKDKYFRIR</sequence>
<evidence type="ECO:0000259" key="1">
    <source>
        <dbReference type="PROSITE" id="PS51704"/>
    </source>
</evidence>
<dbReference type="InterPro" id="IPR030395">
    <property type="entry name" value="GP_PDE_dom"/>
</dbReference>
<organism evidence="2 3">
    <name type="scientific">Persicitalea jodogahamensis</name>
    <dbReference type="NCBI Taxonomy" id="402147"/>
    <lineage>
        <taxon>Bacteria</taxon>
        <taxon>Pseudomonadati</taxon>
        <taxon>Bacteroidota</taxon>
        <taxon>Cytophagia</taxon>
        <taxon>Cytophagales</taxon>
        <taxon>Spirosomataceae</taxon>
        <taxon>Persicitalea</taxon>
    </lineage>
</organism>
<comment type="caution">
    <text evidence="2">The sequence shown here is derived from an EMBL/GenBank/DDBJ whole genome shotgun (WGS) entry which is preliminary data.</text>
</comment>
<dbReference type="PANTHER" id="PTHR46320:SF1">
    <property type="entry name" value="GLYCEROPHOSPHODIESTER PHOSPHODIESTERASE 1"/>
    <property type="match status" value="1"/>
</dbReference>
<dbReference type="GO" id="GO:0006644">
    <property type="term" value="P:phospholipid metabolic process"/>
    <property type="evidence" value="ECO:0007669"/>
    <property type="project" value="TreeGrafter"/>
</dbReference>
<feature type="domain" description="GP-PDE" evidence="1">
    <location>
        <begin position="55"/>
        <end position="302"/>
    </location>
</feature>
<dbReference type="PROSITE" id="PS51704">
    <property type="entry name" value="GP_PDE"/>
    <property type="match status" value="1"/>
</dbReference>
<dbReference type="InterPro" id="IPR017946">
    <property type="entry name" value="PLC-like_Pdiesterase_TIM-brl"/>
</dbReference>
<reference evidence="2 3" key="1">
    <citation type="journal article" date="2014" name="Int. J. Syst. Evol. Microbiol.">
        <title>Complete genome sequence of Corynebacterium casei LMG S-19264T (=DSM 44701T), isolated from a smear-ripened cheese.</title>
        <authorList>
            <consortium name="US DOE Joint Genome Institute (JGI-PGF)"/>
            <person name="Walter F."/>
            <person name="Albersmeier A."/>
            <person name="Kalinowski J."/>
            <person name="Ruckert C."/>
        </authorList>
    </citation>
    <scope>NUCLEOTIDE SEQUENCE [LARGE SCALE GENOMIC DNA]</scope>
    <source>
        <strain evidence="2 3">KCTC 12866</strain>
    </source>
</reference>
<dbReference type="GO" id="GO:0005886">
    <property type="term" value="C:plasma membrane"/>
    <property type="evidence" value="ECO:0007669"/>
    <property type="project" value="TreeGrafter"/>
</dbReference>
<proteinExistence type="predicted"/>
<dbReference type="Proteomes" id="UP000598271">
    <property type="component" value="Unassembled WGS sequence"/>
</dbReference>
<accession>A0A8J3D4R6</accession>
<protein>
    <recommendedName>
        <fullName evidence="1">GP-PDE domain-containing protein</fullName>
    </recommendedName>
</protein>
<dbReference type="RefSeq" id="WP_189565179.1">
    <property type="nucleotide sequence ID" value="NZ_BMXF01000002.1"/>
</dbReference>